<keyword evidence="1" id="KW-0812">Transmembrane</keyword>
<sequence length="60" mass="6394">MAWTRDWRIYYVAATLFVAAGTIALLNDGFGLRPAFGFVMAAGMAAIGMKAKREAGSPPN</sequence>
<proteinExistence type="predicted"/>
<evidence type="ECO:0000256" key="1">
    <source>
        <dbReference type="SAM" id="Phobius"/>
    </source>
</evidence>
<evidence type="ECO:0000313" key="3">
    <source>
        <dbReference type="Proteomes" id="UP001165363"/>
    </source>
</evidence>
<keyword evidence="3" id="KW-1185">Reference proteome</keyword>
<feature type="transmembrane region" description="Helical" evidence="1">
    <location>
        <begin position="32"/>
        <end position="49"/>
    </location>
</feature>
<dbReference type="EMBL" id="JAMGBD010000001">
    <property type="protein sequence ID" value="MCL6683655.1"/>
    <property type="molecule type" value="Genomic_DNA"/>
</dbReference>
<comment type="caution">
    <text evidence="2">The sequence shown here is derived from an EMBL/GenBank/DDBJ whole genome shotgun (WGS) entry which is preliminary data.</text>
</comment>
<keyword evidence="1" id="KW-1133">Transmembrane helix</keyword>
<organism evidence="2 3">
    <name type="scientific">Sphingomonas alba</name>
    <dbReference type="NCBI Taxonomy" id="2908208"/>
    <lineage>
        <taxon>Bacteria</taxon>
        <taxon>Pseudomonadati</taxon>
        <taxon>Pseudomonadota</taxon>
        <taxon>Alphaproteobacteria</taxon>
        <taxon>Sphingomonadales</taxon>
        <taxon>Sphingomonadaceae</taxon>
        <taxon>Sphingomonas</taxon>
    </lineage>
</organism>
<dbReference type="RefSeq" id="WP_249847703.1">
    <property type="nucleotide sequence ID" value="NZ_JAMGBD010000001.1"/>
</dbReference>
<reference evidence="2" key="1">
    <citation type="submission" date="2022-05" db="EMBL/GenBank/DDBJ databases">
        <authorList>
            <person name="Jo J.-H."/>
            <person name="Im W.-T."/>
        </authorList>
    </citation>
    <scope>NUCLEOTIDE SEQUENCE</scope>
    <source>
        <strain evidence="2">SE158</strain>
    </source>
</reference>
<protein>
    <submittedName>
        <fullName evidence="2">Uncharacterized protein</fullName>
    </submittedName>
</protein>
<feature type="transmembrane region" description="Helical" evidence="1">
    <location>
        <begin position="7"/>
        <end position="26"/>
    </location>
</feature>
<accession>A0ABT0RM98</accession>
<dbReference type="Proteomes" id="UP001165363">
    <property type="component" value="Unassembled WGS sequence"/>
</dbReference>
<gene>
    <name evidence="2" type="ORF">LZ536_07055</name>
</gene>
<keyword evidence="1" id="KW-0472">Membrane</keyword>
<name>A0ABT0RM98_9SPHN</name>
<evidence type="ECO:0000313" key="2">
    <source>
        <dbReference type="EMBL" id="MCL6683655.1"/>
    </source>
</evidence>